<name>A0ABP2A7L0_9HYPH</name>
<reference evidence="7 8" key="1">
    <citation type="submission" date="2015-08" db="EMBL/GenBank/DDBJ databases">
        <authorList>
            <person name="Varghese N."/>
        </authorList>
    </citation>
    <scope>NUCLEOTIDE SEQUENCE [LARGE SCALE GENOMIC DNA]</scope>
    <source>
        <strain evidence="7 8">DSM 18167</strain>
    </source>
</reference>
<sequence length="210" mass="21281">MMALALSWLEDWRALVPFVLAAVVVMGSPGPSTISLAAVGAAFGFRRSLGYAAGLVAGTTTVLFAIALGMATLLGALPGVVPVLAAAAGLYILYLAFDIATAPPLDRGGRGRGEAAAPSFIGGFLLALANPKAWLAITAVFTSTSVVSGADWKDAAIKTAVLAAMIVIIHLAWLLAGTGLSRLLHDPLGARLTNVTLALLLVASLIAPLL</sequence>
<dbReference type="Proteomes" id="UP000182178">
    <property type="component" value="Unassembled WGS sequence"/>
</dbReference>
<keyword evidence="4 6" id="KW-1133">Transmembrane helix</keyword>
<keyword evidence="8" id="KW-1185">Reference proteome</keyword>
<protein>
    <submittedName>
        <fullName evidence="7">Threonine/homoserine/homoserine lactone efflux protein</fullName>
    </submittedName>
</protein>
<dbReference type="PANTHER" id="PTHR30086">
    <property type="entry name" value="ARGININE EXPORTER PROTEIN ARGO"/>
    <property type="match status" value="1"/>
</dbReference>
<evidence type="ECO:0000256" key="6">
    <source>
        <dbReference type="SAM" id="Phobius"/>
    </source>
</evidence>
<comment type="subcellular location">
    <subcellularLocation>
        <location evidence="1">Cell membrane</location>
        <topology evidence="1">Multi-pass membrane protein</topology>
    </subcellularLocation>
</comment>
<dbReference type="InterPro" id="IPR001123">
    <property type="entry name" value="LeuE-type"/>
</dbReference>
<proteinExistence type="predicted"/>
<accession>A0ABP2A7L0</accession>
<evidence type="ECO:0000256" key="3">
    <source>
        <dbReference type="ARBA" id="ARBA00022692"/>
    </source>
</evidence>
<feature type="transmembrane region" description="Helical" evidence="6">
    <location>
        <begin position="61"/>
        <end position="94"/>
    </location>
</feature>
<evidence type="ECO:0000313" key="8">
    <source>
        <dbReference type="Proteomes" id="UP000182178"/>
    </source>
</evidence>
<keyword evidence="2" id="KW-1003">Cell membrane</keyword>
<feature type="transmembrane region" description="Helical" evidence="6">
    <location>
        <begin position="115"/>
        <end position="135"/>
    </location>
</feature>
<gene>
    <name evidence="7" type="ORF">Ga0061061_11123</name>
</gene>
<organism evidence="7 8">
    <name type="scientific">Chelatococcus sambhunathii</name>
    <dbReference type="NCBI Taxonomy" id="363953"/>
    <lineage>
        <taxon>Bacteria</taxon>
        <taxon>Pseudomonadati</taxon>
        <taxon>Pseudomonadota</taxon>
        <taxon>Alphaproteobacteria</taxon>
        <taxon>Hyphomicrobiales</taxon>
        <taxon>Chelatococcaceae</taxon>
        <taxon>Chelatococcus</taxon>
    </lineage>
</organism>
<feature type="transmembrane region" description="Helical" evidence="6">
    <location>
        <begin position="155"/>
        <end position="176"/>
    </location>
</feature>
<keyword evidence="3 6" id="KW-0812">Transmembrane</keyword>
<evidence type="ECO:0000256" key="4">
    <source>
        <dbReference type="ARBA" id="ARBA00022989"/>
    </source>
</evidence>
<dbReference type="Pfam" id="PF01810">
    <property type="entry name" value="LysE"/>
    <property type="match status" value="1"/>
</dbReference>
<dbReference type="PANTHER" id="PTHR30086:SF20">
    <property type="entry name" value="ARGININE EXPORTER PROTEIN ARGO-RELATED"/>
    <property type="match status" value="1"/>
</dbReference>
<dbReference type="EMBL" id="CYHC01000011">
    <property type="protein sequence ID" value="CUA90049.1"/>
    <property type="molecule type" value="Genomic_DNA"/>
</dbReference>
<evidence type="ECO:0000256" key="5">
    <source>
        <dbReference type="ARBA" id="ARBA00023136"/>
    </source>
</evidence>
<evidence type="ECO:0000313" key="7">
    <source>
        <dbReference type="EMBL" id="CUA90049.1"/>
    </source>
</evidence>
<feature type="transmembrane region" description="Helical" evidence="6">
    <location>
        <begin position="188"/>
        <end position="207"/>
    </location>
</feature>
<evidence type="ECO:0000256" key="1">
    <source>
        <dbReference type="ARBA" id="ARBA00004651"/>
    </source>
</evidence>
<evidence type="ECO:0000256" key="2">
    <source>
        <dbReference type="ARBA" id="ARBA00022475"/>
    </source>
</evidence>
<comment type="caution">
    <text evidence="7">The sequence shown here is derived from an EMBL/GenBank/DDBJ whole genome shotgun (WGS) entry which is preliminary data.</text>
</comment>
<keyword evidence="5 6" id="KW-0472">Membrane</keyword>